<dbReference type="OrthoDB" id="6245288at2759"/>
<reference evidence="2" key="2">
    <citation type="submission" date="2015-11" db="EMBL/GenBank/DDBJ databases">
        <authorList>
            <person name="Zhang Y."/>
            <person name="Guo Z."/>
        </authorList>
    </citation>
    <scope>NUCLEOTIDE SEQUENCE</scope>
</reference>
<gene>
    <name evidence="2" type="ORF">EmuJ_000856300</name>
</gene>
<feature type="region of interest" description="Disordered" evidence="1">
    <location>
        <begin position="1"/>
        <end position="25"/>
    </location>
</feature>
<dbReference type="OMA" id="CYLFHRR"/>
<reference evidence="2" key="1">
    <citation type="journal article" date="2013" name="Nature">
        <title>The genomes of four tapeworm species reveal adaptations to parasitism.</title>
        <authorList>
            <person name="Tsai I.J."/>
            <person name="Zarowiecki M."/>
            <person name="Holroyd N."/>
            <person name="Garciarrubio A."/>
            <person name="Sanchez-Flores A."/>
            <person name="Brooks K.L."/>
            <person name="Tracey A."/>
            <person name="Bobes R.J."/>
            <person name="Fragoso G."/>
            <person name="Sciutto E."/>
            <person name="Aslett M."/>
            <person name="Beasley H."/>
            <person name="Bennett H.M."/>
            <person name="Cai J."/>
            <person name="Camicia F."/>
            <person name="Clark R."/>
            <person name="Cucher M."/>
            <person name="De Silva N."/>
            <person name="Day T.A."/>
            <person name="Deplazes P."/>
            <person name="Estrada K."/>
            <person name="Fernandez C."/>
            <person name="Holland P.W."/>
            <person name="Hou J."/>
            <person name="Hu S."/>
            <person name="Huckvale T."/>
            <person name="Hung S.S."/>
            <person name="Kamenetzky L."/>
            <person name="Keane J.A."/>
            <person name="Kiss F."/>
            <person name="Koziol U."/>
            <person name="Lambert O."/>
            <person name="Liu K."/>
            <person name="Luo X."/>
            <person name="Luo Y."/>
            <person name="Macchiaroli N."/>
            <person name="Nichol S."/>
            <person name="Paps J."/>
            <person name="Parkinson J."/>
            <person name="Pouchkina-Stantcheva N."/>
            <person name="Riddiford N."/>
            <person name="Rosenzvit M."/>
            <person name="Salinas G."/>
            <person name="Wasmuth J.D."/>
            <person name="Zamanian M."/>
            <person name="Zheng Y."/>
            <person name="Cai X."/>
            <person name="Soberon X."/>
            <person name="Olson P.D."/>
            <person name="Laclette J.P."/>
            <person name="Brehm K."/>
            <person name="Berriman M."/>
            <person name="Garciarrubio A."/>
            <person name="Bobes R.J."/>
            <person name="Fragoso G."/>
            <person name="Sanchez-Flores A."/>
            <person name="Estrada K."/>
            <person name="Cevallos M.A."/>
            <person name="Morett E."/>
            <person name="Gonzalez V."/>
            <person name="Portillo T."/>
            <person name="Ochoa-Leyva A."/>
            <person name="Jose M.V."/>
            <person name="Sciutto E."/>
            <person name="Landa A."/>
            <person name="Jimenez L."/>
            <person name="Valdes V."/>
            <person name="Carrero J.C."/>
            <person name="Larralde C."/>
            <person name="Morales-Montor J."/>
            <person name="Limon-Lason J."/>
            <person name="Soberon X."/>
            <person name="Laclette J.P."/>
        </authorList>
    </citation>
    <scope>NUCLEOTIDE SEQUENCE [LARGE SCALE GENOMIC DNA]</scope>
</reference>
<sequence>MADVKSVSEKVVSGTDVVEERGKEREEKKEGTLVKVVVFEDETAVNYNEPVRRWLCCYLFHRRRQRSERSALETIAHQETETAANPSLQSKAHKFAQLLYFQDDIAAERRKLEADRKALELESQIIPLRFRMYNWGKPAPPAFTERVLRQESRIGLYTTFEKYINPDVVTYIN</sequence>
<dbReference type="AlphaFoldDB" id="A0A068Y868"/>
<organism evidence="2 3">
    <name type="scientific">Echinococcus multilocularis</name>
    <name type="common">Fox tapeworm</name>
    <dbReference type="NCBI Taxonomy" id="6211"/>
    <lineage>
        <taxon>Eukaryota</taxon>
        <taxon>Metazoa</taxon>
        <taxon>Spiralia</taxon>
        <taxon>Lophotrochozoa</taxon>
        <taxon>Platyhelminthes</taxon>
        <taxon>Cestoda</taxon>
        <taxon>Eucestoda</taxon>
        <taxon>Cyclophyllidea</taxon>
        <taxon>Taeniidae</taxon>
        <taxon>Echinococcus</taxon>
    </lineage>
</organism>
<dbReference type="EMBL" id="LN902841">
    <property type="protein sequence ID" value="CDS40955.1"/>
    <property type="molecule type" value="Genomic_DNA"/>
</dbReference>
<protein>
    <submittedName>
        <fullName evidence="2">Uncharacterized protein</fullName>
    </submittedName>
</protein>
<evidence type="ECO:0000313" key="3">
    <source>
        <dbReference type="Proteomes" id="UP000017246"/>
    </source>
</evidence>
<evidence type="ECO:0000256" key="1">
    <source>
        <dbReference type="SAM" id="MobiDB-lite"/>
    </source>
</evidence>
<proteinExistence type="predicted"/>
<evidence type="ECO:0000313" key="2">
    <source>
        <dbReference type="EMBL" id="CDS40955.1"/>
    </source>
</evidence>
<name>A0A068Y868_ECHMU</name>
<keyword evidence="3" id="KW-1185">Reference proteome</keyword>
<dbReference type="Proteomes" id="UP000017246">
    <property type="component" value="Unassembled WGS sequence"/>
</dbReference>
<accession>A0A068Y868</accession>